<proteinExistence type="predicted"/>
<sequence length="154" mass="18103">MKEEFYKPSEIKYNSAQVKWLLRNVLFRDNWPSDHKETGYSGGKGHTVGHHANFETTRMIIGELSARLRMCGKAGLYLEYITIIDYEDSNYLIDRLSFYNGSTPREIAYLLNMAMRYCCGKKRKQVTFEKFCIYTKSRDNKRRRSKSPSGVEEK</sequence>
<protein>
    <submittedName>
        <fullName evidence="1">Uncharacterized protein</fullName>
    </submittedName>
</protein>
<organism evidence="1">
    <name type="scientific">viral metagenome</name>
    <dbReference type="NCBI Taxonomy" id="1070528"/>
    <lineage>
        <taxon>unclassified sequences</taxon>
        <taxon>metagenomes</taxon>
        <taxon>organismal metagenomes</taxon>
    </lineage>
</organism>
<accession>A0A6M3K517</accession>
<evidence type="ECO:0000313" key="1">
    <source>
        <dbReference type="EMBL" id="QJA76798.1"/>
    </source>
</evidence>
<dbReference type="EMBL" id="MT142244">
    <property type="protein sequence ID" value="QJA76798.1"/>
    <property type="molecule type" value="Genomic_DNA"/>
</dbReference>
<reference evidence="1" key="1">
    <citation type="submission" date="2020-03" db="EMBL/GenBank/DDBJ databases">
        <title>The deep terrestrial virosphere.</title>
        <authorList>
            <person name="Holmfeldt K."/>
            <person name="Nilsson E."/>
            <person name="Simone D."/>
            <person name="Lopez-Fernandez M."/>
            <person name="Wu X."/>
            <person name="de Brujin I."/>
            <person name="Lundin D."/>
            <person name="Andersson A."/>
            <person name="Bertilsson S."/>
            <person name="Dopson M."/>
        </authorList>
    </citation>
    <scope>NUCLEOTIDE SEQUENCE</scope>
    <source>
        <strain evidence="1">MM415A01442</strain>
    </source>
</reference>
<gene>
    <name evidence="1" type="ORF">MM415A01442_0008</name>
</gene>
<dbReference type="AlphaFoldDB" id="A0A6M3K517"/>
<name>A0A6M3K517_9ZZZZ</name>